<organism evidence="5 6">
    <name type="scientific">Sporomusa malonica</name>
    <dbReference type="NCBI Taxonomy" id="112901"/>
    <lineage>
        <taxon>Bacteria</taxon>
        <taxon>Bacillati</taxon>
        <taxon>Bacillota</taxon>
        <taxon>Negativicutes</taxon>
        <taxon>Selenomonadales</taxon>
        <taxon>Sporomusaceae</taxon>
        <taxon>Sporomusa</taxon>
    </lineage>
</organism>
<dbReference type="Pfam" id="PF00005">
    <property type="entry name" value="ABC_tran"/>
    <property type="match status" value="1"/>
</dbReference>
<dbReference type="RefSeq" id="WP_176215489.1">
    <property type="nucleotide sequence ID" value="NZ_CP155572.1"/>
</dbReference>
<feature type="domain" description="ABC transporter" evidence="4">
    <location>
        <begin position="6"/>
        <end position="237"/>
    </location>
</feature>
<dbReference type="AlphaFoldDB" id="A0A1W2BT49"/>
<keyword evidence="2" id="KW-0547">Nucleotide-binding</keyword>
<keyword evidence="1" id="KW-0813">Transport</keyword>
<keyword evidence="6" id="KW-1185">Reference proteome</keyword>
<reference evidence="5 6" key="1">
    <citation type="submission" date="2017-04" db="EMBL/GenBank/DDBJ databases">
        <authorList>
            <person name="Afonso C.L."/>
            <person name="Miller P.J."/>
            <person name="Scott M.A."/>
            <person name="Spackman E."/>
            <person name="Goraichik I."/>
            <person name="Dimitrov K.M."/>
            <person name="Suarez D.L."/>
            <person name="Swayne D.E."/>
        </authorList>
    </citation>
    <scope>NUCLEOTIDE SEQUENCE [LARGE SCALE GENOMIC DNA]</scope>
    <source>
        <strain evidence="5 6">DSM 5090</strain>
    </source>
</reference>
<evidence type="ECO:0000256" key="2">
    <source>
        <dbReference type="ARBA" id="ARBA00022741"/>
    </source>
</evidence>
<dbReference type="SMART" id="SM00382">
    <property type="entry name" value="AAA"/>
    <property type="match status" value="1"/>
</dbReference>
<evidence type="ECO:0000313" key="6">
    <source>
        <dbReference type="Proteomes" id="UP000192738"/>
    </source>
</evidence>
<dbReference type="InterPro" id="IPR003439">
    <property type="entry name" value="ABC_transporter-like_ATP-bd"/>
</dbReference>
<dbReference type="Proteomes" id="UP000192738">
    <property type="component" value="Unassembled WGS sequence"/>
</dbReference>
<sequence>MEKKIIELSGVKVYRNNQLTLDIEQLAVASGELIAVSGANGAGKSTLLQVLNMLLPYQQGLLTLFGQDVAKGGQENARRLSSMMFQETLLVDGTVYDNVALPLKFRSYPQAQITEQVMAVLKTFQCHHLADRQAKQLSGGEAQRVGLARALVYRPQLLLLDEPFAALDTASRTAILTDLKQVATLNQLTVLLISHNFNDVLYFADRVVVLADGRIIQDDCPEVVLRRPASREVAVLVDMDNILPCQVEVSGQEAIFHLPGGLAFKRNSATSQNHSLYTKANACCLPGDAIYILNEGSALRQLPMVTVCGTVAGITPGIGAYKIRVEARGLSLTVRAPREQILTLTSGSNVEVAFSPDEVQLV</sequence>
<name>A0A1W2BT49_9FIRM</name>
<evidence type="ECO:0000256" key="1">
    <source>
        <dbReference type="ARBA" id="ARBA00022448"/>
    </source>
</evidence>
<evidence type="ECO:0000313" key="5">
    <source>
        <dbReference type="EMBL" id="SMC76133.1"/>
    </source>
</evidence>
<accession>A0A1W2BT49</accession>
<dbReference type="InterPro" id="IPR027417">
    <property type="entry name" value="P-loop_NTPase"/>
</dbReference>
<dbReference type="InterPro" id="IPR050093">
    <property type="entry name" value="ABC_SmlMolc_Importer"/>
</dbReference>
<gene>
    <name evidence="5" type="ORF">SAMN04488500_108138</name>
</gene>
<dbReference type="InterPro" id="IPR003593">
    <property type="entry name" value="AAA+_ATPase"/>
</dbReference>
<dbReference type="PANTHER" id="PTHR42781">
    <property type="entry name" value="SPERMIDINE/PUTRESCINE IMPORT ATP-BINDING PROTEIN POTA"/>
    <property type="match status" value="1"/>
</dbReference>
<dbReference type="PROSITE" id="PS00211">
    <property type="entry name" value="ABC_TRANSPORTER_1"/>
    <property type="match status" value="1"/>
</dbReference>
<proteinExistence type="predicted"/>
<keyword evidence="3 5" id="KW-0067">ATP-binding</keyword>
<dbReference type="SUPFAM" id="SSF52540">
    <property type="entry name" value="P-loop containing nucleoside triphosphate hydrolases"/>
    <property type="match status" value="1"/>
</dbReference>
<dbReference type="EMBL" id="FWXI01000008">
    <property type="protein sequence ID" value="SMC76133.1"/>
    <property type="molecule type" value="Genomic_DNA"/>
</dbReference>
<dbReference type="PROSITE" id="PS50893">
    <property type="entry name" value="ABC_TRANSPORTER_2"/>
    <property type="match status" value="1"/>
</dbReference>
<evidence type="ECO:0000259" key="4">
    <source>
        <dbReference type="PROSITE" id="PS50893"/>
    </source>
</evidence>
<dbReference type="STRING" id="112901.SAMN04488500_108138"/>
<evidence type="ECO:0000256" key="3">
    <source>
        <dbReference type="ARBA" id="ARBA00022840"/>
    </source>
</evidence>
<dbReference type="Gene3D" id="3.40.50.300">
    <property type="entry name" value="P-loop containing nucleotide triphosphate hydrolases"/>
    <property type="match status" value="1"/>
</dbReference>
<dbReference type="GO" id="GO:0016887">
    <property type="term" value="F:ATP hydrolysis activity"/>
    <property type="evidence" value="ECO:0007669"/>
    <property type="project" value="InterPro"/>
</dbReference>
<protein>
    <submittedName>
        <fullName evidence="5">Tungstate transport system ATP-binding protein</fullName>
    </submittedName>
</protein>
<dbReference type="PANTHER" id="PTHR42781:SF4">
    <property type="entry name" value="SPERMIDINE_PUTRESCINE IMPORT ATP-BINDING PROTEIN POTA"/>
    <property type="match status" value="1"/>
</dbReference>
<dbReference type="InterPro" id="IPR017871">
    <property type="entry name" value="ABC_transporter-like_CS"/>
</dbReference>
<dbReference type="GO" id="GO:0005524">
    <property type="term" value="F:ATP binding"/>
    <property type="evidence" value="ECO:0007669"/>
    <property type="project" value="UniProtKB-KW"/>
</dbReference>